<reference evidence="1 2" key="1">
    <citation type="submission" date="2019-12" db="EMBL/GenBank/DDBJ databases">
        <title>Draft genome sequencing of Halomonas icarensis D1-1.</title>
        <authorList>
            <person name="Pandiyan K."/>
            <person name="Kushwaha P."/>
            <person name="Gowdham M."/>
            <person name="Chakdar H."/>
            <person name="Singh A."/>
            <person name="Kumar M."/>
            <person name="Saxena A.K."/>
        </authorList>
    </citation>
    <scope>NUCLEOTIDE SEQUENCE [LARGE SCALE GENOMIC DNA]</scope>
    <source>
        <strain evidence="1 2">D1-1</strain>
    </source>
</reference>
<gene>
    <name evidence="1" type="ORF">GRB80_01580</name>
</gene>
<evidence type="ECO:0000313" key="2">
    <source>
        <dbReference type="Proteomes" id="UP000448235"/>
    </source>
</evidence>
<evidence type="ECO:0000313" key="1">
    <source>
        <dbReference type="EMBL" id="NAW11530.1"/>
    </source>
</evidence>
<dbReference type="Proteomes" id="UP000448235">
    <property type="component" value="Unassembled WGS sequence"/>
</dbReference>
<sequence length="143" mass="16426">MNDQILSPKMLGYWSDEDIAQATDEPGIYCIYRAAEDPETGNMEVQELLYVGESGSARYGIQHGEARPRWEAHLQPGEALWYSIGPCGRANRERLMAALIHAHKPRYNSDSPYLERFPFDRTTVHLYGQKDKLQAIFTVERHD</sequence>
<dbReference type="AlphaFoldDB" id="A0A7X4VWD3"/>
<dbReference type="EMBL" id="WUTS01000001">
    <property type="protein sequence ID" value="NAW11530.1"/>
    <property type="molecule type" value="Genomic_DNA"/>
</dbReference>
<dbReference type="RefSeq" id="WP_161422308.1">
    <property type="nucleotide sequence ID" value="NZ_JARWMY010000002.1"/>
</dbReference>
<organism evidence="1 2">
    <name type="scientific">Halomonas icarae</name>
    <dbReference type="NCBI Taxonomy" id="2691040"/>
    <lineage>
        <taxon>Bacteria</taxon>
        <taxon>Pseudomonadati</taxon>
        <taxon>Pseudomonadota</taxon>
        <taxon>Gammaproteobacteria</taxon>
        <taxon>Oceanospirillales</taxon>
        <taxon>Halomonadaceae</taxon>
        <taxon>Halomonas</taxon>
    </lineage>
</organism>
<evidence type="ECO:0008006" key="3">
    <source>
        <dbReference type="Google" id="ProtNLM"/>
    </source>
</evidence>
<protein>
    <recommendedName>
        <fullName evidence="3">GIY-YIG nuclease family protein</fullName>
    </recommendedName>
</protein>
<accession>A0A7X4VWD3</accession>
<proteinExistence type="predicted"/>
<comment type="caution">
    <text evidence="1">The sequence shown here is derived from an EMBL/GenBank/DDBJ whole genome shotgun (WGS) entry which is preliminary data.</text>
</comment>
<keyword evidence="2" id="KW-1185">Reference proteome</keyword>
<name>A0A7X4VWD3_9GAMM</name>